<reference evidence="2" key="1">
    <citation type="journal article" date="2020" name="Stud. Mycol.">
        <title>101 Dothideomycetes genomes: a test case for predicting lifestyles and emergence of pathogens.</title>
        <authorList>
            <person name="Haridas S."/>
            <person name="Albert R."/>
            <person name="Binder M."/>
            <person name="Bloem J."/>
            <person name="Labutti K."/>
            <person name="Salamov A."/>
            <person name="Andreopoulos B."/>
            <person name="Baker S."/>
            <person name="Barry K."/>
            <person name="Bills G."/>
            <person name="Bluhm B."/>
            <person name="Cannon C."/>
            <person name="Castanera R."/>
            <person name="Culley D."/>
            <person name="Daum C."/>
            <person name="Ezra D."/>
            <person name="Gonzalez J."/>
            <person name="Henrissat B."/>
            <person name="Kuo A."/>
            <person name="Liang C."/>
            <person name="Lipzen A."/>
            <person name="Lutzoni F."/>
            <person name="Magnuson J."/>
            <person name="Mondo S."/>
            <person name="Nolan M."/>
            <person name="Ohm R."/>
            <person name="Pangilinan J."/>
            <person name="Park H.-J."/>
            <person name="Ramirez L."/>
            <person name="Alfaro M."/>
            <person name="Sun H."/>
            <person name="Tritt A."/>
            <person name="Yoshinaga Y."/>
            <person name="Zwiers L.-H."/>
            <person name="Turgeon B."/>
            <person name="Goodwin S."/>
            <person name="Spatafora J."/>
            <person name="Crous P."/>
            <person name="Grigoriev I."/>
        </authorList>
    </citation>
    <scope>NUCLEOTIDE SEQUENCE</scope>
    <source>
        <strain evidence="2">CBS 130266</strain>
    </source>
</reference>
<accession>A0A9P4NKI1</accession>
<evidence type="ECO:0000313" key="2">
    <source>
        <dbReference type="EMBL" id="KAF2425748.1"/>
    </source>
</evidence>
<evidence type="ECO:0000313" key="3">
    <source>
        <dbReference type="Proteomes" id="UP000800235"/>
    </source>
</evidence>
<evidence type="ECO:0000256" key="1">
    <source>
        <dbReference type="SAM" id="MobiDB-lite"/>
    </source>
</evidence>
<dbReference type="AlphaFoldDB" id="A0A9P4NKI1"/>
<gene>
    <name evidence="2" type="ORF">EJ08DRAFT_397754</name>
</gene>
<sequence>MECRASQPLTINALLTVRHLSNPLFSRLRSRPLFIAPFSVLFRITGIMSNFLRGSNPSSGSSRSSSQRQNSSSQREYNSNTSRSLGSYRRPQTDSSIYDYGYMTGHTGSTSSSRQSSTSRSTAQDRYTSYGRGDYPASERTPRIDRDIFNNPIDREYLGYRNFGRASARPERDNPRGDVLSGVGTLRDYAVRRRNNIDGSDVLSGTGSRRTYRDDRSRELATPSSRFTIDDFQRRYERY</sequence>
<feature type="compositionally biased region" description="Low complexity" evidence="1">
    <location>
        <begin position="104"/>
        <end position="122"/>
    </location>
</feature>
<feature type="region of interest" description="Disordered" evidence="1">
    <location>
        <begin position="54"/>
        <end position="145"/>
    </location>
</feature>
<comment type="caution">
    <text evidence="2">The sequence shown here is derived from an EMBL/GenBank/DDBJ whole genome shotgun (WGS) entry which is preliminary data.</text>
</comment>
<organism evidence="2 3">
    <name type="scientific">Tothia fuscella</name>
    <dbReference type="NCBI Taxonomy" id="1048955"/>
    <lineage>
        <taxon>Eukaryota</taxon>
        <taxon>Fungi</taxon>
        <taxon>Dikarya</taxon>
        <taxon>Ascomycota</taxon>
        <taxon>Pezizomycotina</taxon>
        <taxon>Dothideomycetes</taxon>
        <taxon>Pleosporomycetidae</taxon>
        <taxon>Venturiales</taxon>
        <taxon>Cylindrosympodiaceae</taxon>
        <taxon>Tothia</taxon>
    </lineage>
</organism>
<keyword evidence="3" id="KW-1185">Reference proteome</keyword>
<dbReference type="EMBL" id="MU007068">
    <property type="protein sequence ID" value="KAF2425748.1"/>
    <property type="molecule type" value="Genomic_DNA"/>
</dbReference>
<dbReference type="Proteomes" id="UP000800235">
    <property type="component" value="Unassembled WGS sequence"/>
</dbReference>
<proteinExistence type="predicted"/>
<protein>
    <submittedName>
        <fullName evidence="2">Uncharacterized protein</fullName>
    </submittedName>
</protein>
<name>A0A9P4NKI1_9PEZI</name>
<feature type="region of interest" description="Disordered" evidence="1">
    <location>
        <begin position="197"/>
        <end position="219"/>
    </location>
</feature>
<feature type="compositionally biased region" description="Low complexity" evidence="1">
    <location>
        <begin position="54"/>
        <end position="80"/>
    </location>
</feature>